<dbReference type="Pfam" id="PF02687">
    <property type="entry name" value="FtsX"/>
    <property type="match status" value="1"/>
</dbReference>
<dbReference type="Pfam" id="PF12704">
    <property type="entry name" value="MacB_PCD"/>
    <property type="match status" value="1"/>
</dbReference>
<reference evidence="10 11" key="1">
    <citation type="submission" date="2020-06" db="EMBL/GenBank/DDBJ databases">
        <title>Dysbiosis in marine aquaculture revealed through microbiome analysis: reverse ecology for environmental sustainability.</title>
        <authorList>
            <person name="Haro-Moreno J.M."/>
            <person name="Coutinho F.H."/>
            <person name="Zaragoza-Solas A."/>
            <person name="Picazo A."/>
            <person name="Almagro-Moreno S."/>
            <person name="Lopez-Perez M."/>
        </authorList>
    </citation>
    <scope>NUCLEOTIDE SEQUENCE [LARGE SCALE GENOMIC DNA]</scope>
    <source>
        <strain evidence="10">MCMED-G42</strain>
    </source>
</reference>
<evidence type="ECO:0000256" key="7">
    <source>
        <dbReference type="SAM" id="Phobius"/>
    </source>
</evidence>
<keyword evidence="4 7" id="KW-0812">Transmembrane</keyword>
<evidence type="ECO:0000256" key="6">
    <source>
        <dbReference type="ARBA" id="ARBA00023136"/>
    </source>
</evidence>
<evidence type="ECO:0000313" key="11">
    <source>
        <dbReference type="Proteomes" id="UP000585327"/>
    </source>
</evidence>
<comment type="similarity">
    <text evidence="2">Belongs to the ABC-4 integral membrane protein family. LolC/E subfamily.</text>
</comment>
<evidence type="ECO:0000256" key="3">
    <source>
        <dbReference type="ARBA" id="ARBA00022475"/>
    </source>
</evidence>
<feature type="transmembrane region" description="Helical" evidence="7">
    <location>
        <begin position="318"/>
        <end position="344"/>
    </location>
</feature>
<dbReference type="EMBL" id="JACETM010000008">
    <property type="protein sequence ID" value="MBA4723868.1"/>
    <property type="molecule type" value="Genomic_DNA"/>
</dbReference>
<evidence type="ECO:0000313" key="10">
    <source>
        <dbReference type="EMBL" id="MBA4723868.1"/>
    </source>
</evidence>
<comment type="caution">
    <text evidence="10">The sequence shown here is derived from an EMBL/GenBank/DDBJ whole genome shotgun (WGS) entry which is preliminary data.</text>
</comment>
<feature type="domain" description="ABC3 transporter permease C-terminal" evidence="8">
    <location>
        <begin position="277"/>
        <end position="408"/>
    </location>
</feature>
<dbReference type="GO" id="GO:0044874">
    <property type="term" value="P:lipoprotein localization to outer membrane"/>
    <property type="evidence" value="ECO:0007669"/>
    <property type="project" value="TreeGrafter"/>
</dbReference>
<feature type="domain" description="MacB-like periplasmic core" evidence="9">
    <location>
        <begin position="25"/>
        <end position="225"/>
    </location>
</feature>
<keyword evidence="3" id="KW-1003">Cell membrane</keyword>
<dbReference type="InterPro" id="IPR025857">
    <property type="entry name" value="MacB_PCD"/>
</dbReference>
<proteinExistence type="inferred from homology"/>
<comment type="subcellular location">
    <subcellularLocation>
        <location evidence="1">Cell membrane</location>
        <topology evidence="1">Multi-pass membrane protein</topology>
    </subcellularLocation>
</comment>
<evidence type="ECO:0000256" key="4">
    <source>
        <dbReference type="ARBA" id="ARBA00022692"/>
    </source>
</evidence>
<dbReference type="Proteomes" id="UP000585327">
    <property type="component" value="Unassembled WGS sequence"/>
</dbReference>
<dbReference type="PANTHER" id="PTHR30489:SF0">
    <property type="entry name" value="LIPOPROTEIN-RELEASING SYSTEM TRANSMEMBRANE PROTEIN LOLE"/>
    <property type="match status" value="1"/>
</dbReference>
<feature type="transmembrane region" description="Helical" evidence="7">
    <location>
        <begin position="20"/>
        <end position="46"/>
    </location>
</feature>
<evidence type="ECO:0000256" key="1">
    <source>
        <dbReference type="ARBA" id="ARBA00004651"/>
    </source>
</evidence>
<organism evidence="10 11">
    <name type="scientific">SAR86 cluster bacterium</name>
    <dbReference type="NCBI Taxonomy" id="2030880"/>
    <lineage>
        <taxon>Bacteria</taxon>
        <taxon>Pseudomonadati</taxon>
        <taxon>Pseudomonadota</taxon>
        <taxon>Gammaproteobacteria</taxon>
        <taxon>SAR86 cluster</taxon>
    </lineage>
</organism>
<evidence type="ECO:0000256" key="5">
    <source>
        <dbReference type="ARBA" id="ARBA00022989"/>
    </source>
</evidence>
<feature type="transmembrane region" description="Helical" evidence="7">
    <location>
        <begin position="378"/>
        <end position="398"/>
    </location>
</feature>
<name>A0A838YWH4_9GAMM</name>
<dbReference type="AlphaFoldDB" id="A0A838YWH4"/>
<evidence type="ECO:0000259" key="8">
    <source>
        <dbReference type="Pfam" id="PF02687"/>
    </source>
</evidence>
<protein>
    <submittedName>
        <fullName evidence="10">ABC transporter permease</fullName>
    </submittedName>
</protein>
<accession>A0A838YWH4</accession>
<dbReference type="InterPro" id="IPR003838">
    <property type="entry name" value="ABC3_permease_C"/>
</dbReference>
<sequence length="415" mass="46037">MSSLSLNLAFRYLRSNRGGVFSFTSFLAILGLIIGVSSLIIVMSVMNGFERELQNKILGVVPHAIIKSDTPIQEYELIVDQLNQSDSVISSAPYIELQGLISSNESSRGVNIVGIDEVLESSISILPDNMLVGDIKDLQQNNSIIIGSWLASHLNINIGDSVSITTSDIKTTLLGSFPQSIKLKVVGLYELRSELDQALVLISHSLAQKIKIIDSSSTYSIRLKTDDLFMADKIARDAFYSIEDNLVSNNYFEVVTWKSTHGTLFEAIKFEKILIGLMLFLIIGVASILVLSTIIMTVKSKEREIGILKTIGANNSQLVKIFLFQGILVSSIGILFGLILGLVVTVNLDSLVALLETINNRGMLDAYFINYFPYHFDAYQIIWICFISFIFSLLSSLIPAMRVNRLDPIEILRHE</sequence>
<dbReference type="PANTHER" id="PTHR30489">
    <property type="entry name" value="LIPOPROTEIN-RELEASING SYSTEM TRANSMEMBRANE PROTEIN LOLE"/>
    <property type="match status" value="1"/>
</dbReference>
<keyword evidence="5 7" id="KW-1133">Transmembrane helix</keyword>
<evidence type="ECO:0000259" key="9">
    <source>
        <dbReference type="Pfam" id="PF12704"/>
    </source>
</evidence>
<dbReference type="GO" id="GO:0098797">
    <property type="term" value="C:plasma membrane protein complex"/>
    <property type="evidence" value="ECO:0007669"/>
    <property type="project" value="TreeGrafter"/>
</dbReference>
<evidence type="ECO:0000256" key="2">
    <source>
        <dbReference type="ARBA" id="ARBA00005236"/>
    </source>
</evidence>
<keyword evidence="6 7" id="KW-0472">Membrane</keyword>
<dbReference type="InterPro" id="IPR051447">
    <property type="entry name" value="Lipoprotein-release_system"/>
</dbReference>
<gene>
    <name evidence="10" type="ORF">H2021_01500</name>
</gene>
<feature type="transmembrane region" description="Helical" evidence="7">
    <location>
        <begin position="273"/>
        <end position="298"/>
    </location>
</feature>